<dbReference type="Gene3D" id="1.10.3210.10">
    <property type="entry name" value="Hypothetical protein af1432"/>
    <property type="match status" value="2"/>
</dbReference>
<dbReference type="PRINTS" id="PR00038">
    <property type="entry name" value="HTHLUXR"/>
</dbReference>
<dbReference type="InterPro" id="IPR000792">
    <property type="entry name" value="Tscrpt_reg_LuxR_C"/>
</dbReference>
<dbReference type="SMART" id="SM00421">
    <property type="entry name" value="HTH_LUXR"/>
    <property type="match status" value="1"/>
</dbReference>
<dbReference type="Pfam" id="PF13487">
    <property type="entry name" value="HD_5"/>
    <property type="match status" value="1"/>
</dbReference>
<dbReference type="Proteomes" id="UP000277094">
    <property type="component" value="Unassembled WGS sequence"/>
</dbReference>
<reference evidence="3 4" key="1">
    <citation type="submission" date="2018-11" db="EMBL/GenBank/DDBJ databases">
        <authorList>
            <person name="Li F."/>
        </authorList>
    </citation>
    <scope>NUCLEOTIDE SEQUENCE [LARGE SCALE GENOMIC DNA]</scope>
    <source>
        <strain evidence="3 4">KIS18-7</strain>
    </source>
</reference>
<dbReference type="Pfam" id="PF00196">
    <property type="entry name" value="GerE"/>
    <property type="match status" value="1"/>
</dbReference>
<dbReference type="RefSeq" id="WP_123233511.1">
    <property type="nucleotide sequence ID" value="NZ_RJSG01000002.1"/>
</dbReference>
<evidence type="ECO:0000313" key="4">
    <source>
        <dbReference type="Proteomes" id="UP000277094"/>
    </source>
</evidence>
<dbReference type="SMART" id="SM00471">
    <property type="entry name" value="HDc"/>
    <property type="match status" value="1"/>
</dbReference>
<keyword evidence="4" id="KW-1185">Reference proteome</keyword>
<dbReference type="GO" id="GO:0003677">
    <property type="term" value="F:DNA binding"/>
    <property type="evidence" value="ECO:0007669"/>
    <property type="project" value="InterPro"/>
</dbReference>
<evidence type="ECO:0000313" key="3">
    <source>
        <dbReference type="EMBL" id="RNL79009.1"/>
    </source>
</evidence>
<protein>
    <submittedName>
        <fullName evidence="3">HD domain-containing protein</fullName>
    </submittedName>
</protein>
<dbReference type="CDD" id="cd06170">
    <property type="entry name" value="LuxR_C_like"/>
    <property type="match status" value="1"/>
</dbReference>
<dbReference type="EMBL" id="RJSG01000002">
    <property type="protein sequence ID" value="RNL79009.1"/>
    <property type="molecule type" value="Genomic_DNA"/>
</dbReference>
<accession>A0A3N0DTR2</accession>
<dbReference type="InterPro" id="IPR052020">
    <property type="entry name" value="Cyclic_di-GMP/3'3'-cGAMP_PDE"/>
</dbReference>
<sequence length="506" mass="53135">MPSQVRVAGVVAALSVTSDLTRGHPPGEAMRAALVATELARRSGLSPARQSEVYYSTLLRFAGCAATSHEAAANFGGDDVALRATGDLTDTGRPLEAIRFLTGLVQGTDKLRMLASMPRVPGLVAEAARADCEVGAGLVGLLGLPSAVSESVLCAFERYDGKGAPSGRSGADLPEPARFAAVGFTAVMFDAVGGADQAAEVVGRWSGRALDPAIAQLFLADAGELLTLSRADDAWSAVVAAEPAPHRYFDHDGQLDDVLAGFGDAADLKSPYFQGHARGVAGLMRAAAAQVDGVDPVTAYRAGLVHDLGRVAIPTGIWEKPGPLSPDEWELVRLHPYHSGRILARSPELEPLAGAVSRHHERMDGSGYPMGVKAGELDPVARLLAAAEAWHTFGEPRPHRPALPPDEAARRLSELPLDRDAVRAVLAAADGPKPSLPALPVDLTERELEVLQLLAAGLTKKQIAERLFISASTVHTHTVHIYGKCEVSTRAALAMFAMRHGLAATP</sequence>
<evidence type="ECO:0000259" key="2">
    <source>
        <dbReference type="PROSITE" id="PS51832"/>
    </source>
</evidence>
<dbReference type="CDD" id="cd00077">
    <property type="entry name" value="HDc"/>
    <property type="match status" value="1"/>
</dbReference>
<dbReference type="SUPFAM" id="SSF109604">
    <property type="entry name" value="HD-domain/PDEase-like"/>
    <property type="match status" value="1"/>
</dbReference>
<dbReference type="GO" id="GO:0006355">
    <property type="term" value="P:regulation of DNA-templated transcription"/>
    <property type="evidence" value="ECO:0007669"/>
    <property type="project" value="InterPro"/>
</dbReference>
<dbReference type="InterPro" id="IPR003607">
    <property type="entry name" value="HD/PDEase_dom"/>
</dbReference>
<dbReference type="InterPro" id="IPR036388">
    <property type="entry name" value="WH-like_DNA-bd_sf"/>
</dbReference>
<organism evidence="3 4">
    <name type="scientific">Nocardioides marmorisolisilvae</name>
    <dbReference type="NCBI Taxonomy" id="1542737"/>
    <lineage>
        <taxon>Bacteria</taxon>
        <taxon>Bacillati</taxon>
        <taxon>Actinomycetota</taxon>
        <taxon>Actinomycetes</taxon>
        <taxon>Propionibacteriales</taxon>
        <taxon>Nocardioidaceae</taxon>
        <taxon>Nocardioides</taxon>
    </lineage>
</organism>
<dbReference type="PANTHER" id="PTHR45228">
    <property type="entry name" value="CYCLIC DI-GMP PHOSPHODIESTERASE TM_0186-RELATED"/>
    <property type="match status" value="1"/>
</dbReference>
<dbReference type="InterPro" id="IPR016032">
    <property type="entry name" value="Sig_transdc_resp-reg_C-effctor"/>
</dbReference>
<dbReference type="SUPFAM" id="SSF46894">
    <property type="entry name" value="C-terminal effector domain of the bipartite response regulators"/>
    <property type="match status" value="1"/>
</dbReference>
<feature type="domain" description="HTH luxR-type" evidence="1">
    <location>
        <begin position="436"/>
        <end position="501"/>
    </location>
</feature>
<name>A0A3N0DTR2_9ACTN</name>
<feature type="domain" description="HD-GYP" evidence="2">
    <location>
        <begin position="251"/>
        <end position="444"/>
    </location>
</feature>
<proteinExistence type="predicted"/>
<dbReference type="InterPro" id="IPR037522">
    <property type="entry name" value="HD_GYP_dom"/>
</dbReference>
<dbReference type="AlphaFoldDB" id="A0A3N0DTR2"/>
<dbReference type="OrthoDB" id="9802066at2"/>
<gene>
    <name evidence="3" type="ORF">EFL95_08160</name>
</gene>
<dbReference type="Gene3D" id="1.10.10.10">
    <property type="entry name" value="Winged helix-like DNA-binding domain superfamily/Winged helix DNA-binding domain"/>
    <property type="match status" value="1"/>
</dbReference>
<dbReference type="PANTHER" id="PTHR45228:SF1">
    <property type="entry name" value="CYCLIC DI-GMP PHOSPHODIESTERASE TM_0186"/>
    <property type="match status" value="1"/>
</dbReference>
<dbReference type="PROSITE" id="PS51832">
    <property type="entry name" value="HD_GYP"/>
    <property type="match status" value="1"/>
</dbReference>
<evidence type="ECO:0000259" key="1">
    <source>
        <dbReference type="PROSITE" id="PS50043"/>
    </source>
</evidence>
<comment type="caution">
    <text evidence="3">The sequence shown here is derived from an EMBL/GenBank/DDBJ whole genome shotgun (WGS) entry which is preliminary data.</text>
</comment>
<dbReference type="PROSITE" id="PS50043">
    <property type="entry name" value="HTH_LUXR_2"/>
    <property type="match status" value="1"/>
</dbReference>